<proteinExistence type="predicted"/>
<feature type="transmembrane region" description="Helical" evidence="1">
    <location>
        <begin position="303"/>
        <end position="321"/>
    </location>
</feature>
<keyword evidence="3" id="KW-1185">Reference proteome</keyword>
<keyword evidence="1" id="KW-0472">Membrane</keyword>
<dbReference type="AlphaFoldDB" id="A0A1G7TJI2"/>
<evidence type="ECO:0000313" key="2">
    <source>
        <dbReference type="EMBL" id="SDG35478.1"/>
    </source>
</evidence>
<dbReference type="RefSeq" id="WP_092695548.1">
    <property type="nucleotide sequence ID" value="NZ_FNBK01000026.1"/>
</dbReference>
<feature type="transmembrane region" description="Helical" evidence="1">
    <location>
        <begin position="245"/>
        <end position="262"/>
    </location>
</feature>
<feature type="transmembrane region" description="Helical" evidence="1">
    <location>
        <begin position="94"/>
        <end position="116"/>
    </location>
</feature>
<protein>
    <submittedName>
        <fullName evidence="2">Uncharacterized protein</fullName>
    </submittedName>
</protein>
<keyword evidence="1" id="KW-0812">Transmembrane</keyword>
<evidence type="ECO:0000313" key="3">
    <source>
        <dbReference type="Proteomes" id="UP000199076"/>
    </source>
</evidence>
<dbReference type="EMBL" id="FNBK01000026">
    <property type="protein sequence ID" value="SDG35478.1"/>
    <property type="molecule type" value="Genomic_DNA"/>
</dbReference>
<name>A0A1G7TJI2_9EURY</name>
<feature type="transmembrane region" description="Helical" evidence="1">
    <location>
        <begin position="188"/>
        <end position="205"/>
    </location>
</feature>
<gene>
    <name evidence="2" type="ORF">SAMN05216218_12618</name>
</gene>
<keyword evidence="1" id="KW-1133">Transmembrane helix</keyword>
<feature type="transmembrane region" description="Helical" evidence="1">
    <location>
        <begin position="39"/>
        <end position="60"/>
    </location>
</feature>
<feature type="transmembrane region" description="Helical" evidence="1">
    <location>
        <begin position="268"/>
        <end position="291"/>
    </location>
</feature>
<reference evidence="3" key="1">
    <citation type="submission" date="2016-10" db="EMBL/GenBank/DDBJ databases">
        <authorList>
            <person name="Varghese N."/>
            <person name="Submissions S."/>
        </authorList>
    </citation>
    <scope>NUCLEOTIDE SEQUENCE [LARGE SCALE GENOMIC DNA]</scope>
    <source>
        <strain evidence="3">IBRC-M 10760</strain>
    </source>
</reference>
<dbReference type="OrthoDB" id="380460at2157"/>
<organism evidence="2 3">
    <name type="scientific">Halorientalis regularis</name>
    <dbReference type="NCBI Taxonomy" id="660518"/>
    <lineage>
        <taxon>Archaea</taxon>
        <taxon>Methanobacteriati</taxon>
        <taxon>Methanobacteriota</taxon>
        <taxon>Stenosarchaea group</taxon>
        <taxon>Halobacteria</taxon>
        <taxon>Halobacteriales</taxon>
        <taxon>Haloarculaceae</taxon>
        <taxon>Halorientalis</taxon>
    </lineage>
</organism>
<feature type="transmembrane region" description="Helical" evidence="1">
    <location>
        <begin position="327"/>
        <end position="352"/>
    </location>
</feature>
<accession>A0A1G7TJI2</accession>
<evidence type="ECO:0000256" key="1">
    <source>
        <dbReference type="SAM" id="Phobius"/>
    </source>
</evidence>
<sequence>MADGPRKHQLENRDLRQAQQDIRNQFDEKRDIQRRAEKLVKSVLVPFGALLPILALILWIESGTVLELFSLKSITALATEATTETFLQEYDSELIVSIAIFGTFILLAHAIYFVFVKFFPIAIELMSSAEMRSGVKPSRYAAIHGDTADEKSERLLLLDLISALEHNQEVLNNLQTQLDESLQYLQKGVTLLISSLLIIFVPLITQSSLGFVVGSVGAAVAGALLLLDEVTLANYSGLLVHEPKIEFAIAVAVLAILPLSLFSTAPLIIVGPLVVVVALSYPAVLWFAIGVGLDARLAIATRTLLFTVIVAVLLGAVRAGIRDLPTAVLNISLGVIGSLTYSIGALLLVSLIDAAARTGSPFAKSVINRLRSEHRGKNE</sequence>
<dbReference type="Proteomes" id="UP000199076">
    <property type="component" value="Unassembled WGS sequence"/>
</dbReference>